<comment type="caution">
    <text evidence="1">The sequence shown here is derived from an EMBL/GenBank/DDBJ whole genome shotgun (WGS) entry which is preliminary data.</text>
</comment>
<organism evidence="1 2">
    <name type="scientific">Araneus ventricosus</name>
    <name type="common">Orbweaver spider</name>
    <name type="synonym">Epeira ventricosa</name>
    <dbReference type="NCBI Taxonomy" id="182803"/>
    <lineage>
        <taxon>Eukaryota</taxon>
        <taxon>Metazoa</taxon>
        <taxon>Ecdysozoa</taxon>
        <taxon>Arthropoda</taxon>
        <taxon>Chelicerata</taxon>
        <taxon>Arachnida</taxon>
        <taxon>Araneae</taxon>
        <taxon>Araneomorphae</taxon>
        <taxon>Entelegynae</taxon>
        <taxon>Araneoidea</taxon>
        <taxon>Araneidae</taxon>
        <taxon>Araneus</taxon>
    </lineage>
</organism>
<dbReference type="AlphaFoldDB" id="A0A4Y2TZL5"/>
<proteinExistence type="predicted"/>
<sequence>MVQSATWQCLIELATSHLLIVKHGWVHSTNVYGSVSIRKPLVAPCDAIKRRQWFRAQHGIASYIWPQDIGSDGSECTLFRQLTAFLSEEYPEKRVLPIFCS</sequence>
<gene>
    <name evidence="1" type="ORF">AVEN_156402_1</name>
</gene>
<evidence type="ECO:0000313" key="2">
    <source>
        <dbReference type="Proteomes" id="UP000499080"/>
    </source>
</evidence>
<evidence type="ECO:0000313" key="1">
    <source>
        <dbReference type="EMBL" id="GBO05411.1"/>
    </source>
</evidence>
<protein>
    <submittedName>
        <fullName evidence="1">Uncharacterized protein</fullName>
    </submittedName>
</protein>
<keyword evidence="2" id="KW-1185">Reference proteome</keyword>
<dbReference type="Proteomes" id="UP000499080">
    <property type="component" value="Unassembled WGS sequence"/>
</dbReference>
<reference evidence="1 2" key="1">
    <citation type="journal article" date="2019" name="Sci. Rep.">
        <title>Orb-weaving spider Araneus ventricosus genome elucidates the spidroin gene catalogue.</title>
        <authorList>
            <person name="Kono N."/>
            <person name="Nakamura H."/>
            <person name="Ohtoshi R."/>
            <person name="Moran D.A.P."/>
            <person name="Shinohara A."/>
            <person name="Yoshida Y."/>
            <person name="Fujiwara M."/>
            <person name="Mori M."/>
            <person name="Tomita M."/>
            <person name="Arakawa K."/>
        </authorList>
    </citation>
    <scope>NUCLEOTIDE SEQUENCE [LARGE SCALE GENOMIC DNA]</scope>
</reference>
<accession>A0A4Y2TZL5</accession>
<dbReference type="EMBL" id="BGPR01032062">
    <property type="protein sequence ID" value="GBO05411.1"/>
    <property type="molecule type" value="Genomic_DNA"/>
</dbReference>
<name>A0A4Y2TZL5_ARAVE</name>